<proteinExistence type="predicted"/>
<sequence>MNSTQHMPPSDHTPHDTLPTQYRTPEEPSSGVSDIRPRAMDDDIVGTTYPVAVRRRGWWRPLVALLVVVVGFPLVNLTLSVGAWALDEAFPQFTGGRMVTPAAMLALNLSWGSCILISLGVQRLLYGPSRDLHSVMGRFRWSLLGRAAIIVVPVWLVVGVLNLVFVELEAPALVDWLLAAVVLLTTPLQATGEEYLFRGLLNRGFASWAGRRRAVGVVVGLVLSSALFMLAHFAFQPMMLLYYFTFGASLAVIAWRTGGIEVPALIHSVHNVVLMAAGTFMVGDGADSLATRGEAEVGLEMLPYIGLMVAAAAVTWIITKRRPVQRTVPAEEPVTH</sequence>
<dbReference type="Proteomes" id="UP000316196">
    <property type="component" value="Unassembled WGS sequence"/>
</dbReference>
<dbReference type="GO" id="GO:0080120">
    <property type="term" value="P:CAAX-box protein maturation"/>
    <property type="evidence" value="ECO:0007669"/>
    <property type="project" value="UniProtKB-ARBA"/>
</dbReference>
<feature type="transmembrane region" description="Helical" evidence="2">
    <location>
        <begin position="264"/>
        <end position="282"/>
    </location>
</feature>
<keyword evidence="2" id="KW-0812">Transmembrane</keyword>
<evidence type="ECO:0000313" key="4">
    <source>
        <dbReference type="EMBL" id="TQL62687.1"/>
    </source>
</evidence>
<name>A0A542ZQT6_9ACTN</name>
<keyword evidence="2" id="KW-0472">Membrane</keyword>
<keyword evidence="4" id="KW-0378">Hydrolase</keyword>
<dbReference type="GO" id="GO:0004175">
    <property type="term" value="F:endopeptidase activity"/>
    <property type="evidence" value="ECO:0007669"/>
    <property type="project" value="UniProtKB-ARBA"/>
</dbReference>
<dbReference type="EMBL" id="VFOR01000001">
    <property type="protein sequence ID" value="TQL62687.1"/>
    <property type="molecule type" value="Genomic_DNA"/>
</dbReference>
<feature type="domain" description="CAAX prenyl protease 2/Lysostaphin resistance protein A-like" evidence="3">
    <location>
        <begin position="177"/>
        <end position="273"/>
    </location>
</feature>
<feature type="transmembrane region" description="Helical" evidence="2">
    <location>
        <begin position="172"/>
        <end position="192"/>
    </location>
</feature>
<dbReference type="OrthoDB" id="2680086at2"/>
<dbReference type="GO" id="GO:0006508">
    <property type="term" value="P:proteolysis"/>
    <property type="evidence" value="ECO:0007669"/>
    <property type="project" value="UniProtKB-KW"/>
</dbReference>
<evidence type="ECO:0000256" key="2">
    <source>
        <dbReference type="SAM" id="Phobius"/>
    </source>
</evidence>
<dbReference type="RefSeq" id="WP_142092498.1">
    <property type="nucleotide sequence ID" value="NZ_BAAAMD010000001.1"/>
</dbReference>
<feature type="transmembrane region" description="Helical" evidence="2">
    <location>
        <begin position="147"/>
        <end position="166"/>
    </location>
</feature>
<protein>
    <submittedName>
        <fullName evidence="4">Membrane protease YdiL (CAAX protease family)</fullName>
    </submittedName>
</protein>
<gene>
    <name evidence="4" type="ORF">FB460_0473</name>
</gene>
<dbReference type="InterPro" id="IPR003675">
    <property type="entry name" value="Rce1/LyrA-like_dom"/>
</dbReference>
<evidence type="ECO:0000256" key="1">
    <source>
        <dbReference type="SAM" id="MobiDB-lite"/>
    </source>
</evidence>
<feature type="region of interest" description="Disordered" evidence="1">
    <location>
        <begin position="1"/>
        <end position="37"/>
    </location>
</feature>
<feature type="transmembrane region" description="Helical" evidence="2">
    <location>
        <begin position="213"/>
        <end position="234"/>
    </location>
</feature>
<evidence type="ECO:0000259" key="3">
    <source>
        <dbReference type="Pfam" id="PF02517"/>
    </source>
</evidence>
<feature type="transmembrane region" description="Helical" evidence="2">
    <location>
        <begin position="302"/>
        <end position="319"/>
    </location>
</feature>
<feature type="transmembrane region" description="Helical" evidence="2">
    <location>
        <begin position="62"/>
        <end position="85"/>
    </location>
</feature>
<keyword evidence="4" id="KW-0645">Protease</keyword>
<organism evidence="4 5">
    <name type="scientific">Propioniferax innocua</name>
    <dbReference type="NCBI Taxonomy" id="1753"/>
    <lineage>
        <taxon>Bacteria</taxon>
        <taxon>Bacillati</taxon>
        <taxon>Actinomycetota</taxon>
        <taxon>Actinomycetes</taxon>
        <taxon>Propionibacteriales</taxon>
        <taxon>Propionibacteriaceae</taxon>
        <taxon>Propioniferax</taxon>
    </lineage>
</organism>
<dbReference type="Pfam" id="PF02517">
    <property type="entry name" value="Rce1-like"/>
    <property type="match status" value="1"/>
</dbReference>
<feature type="transmembrane region" description="Helical" evidence="2">
    <location>
        <begin position="240"/>
        <end position="257"/>
    </location>
</feature>
<keyword evidence="5" id="KW-1185">Reference proteome</keyword>
<reference evidence="4 5" key="1">
    <citation type="submission" date="2019-06" db="EMBL/GenBank/DDBJ databases">
        <title>Sequencing the genomes of 1000 actinobacteria strains.</title>
        <authorList>
            <person name="Klenk H.-P."/>
        </authorList>
    </citation>
    <scope>NUCLEOTIDE SEQUENCE [LARGE SCALE GENOMIC DNA]</scope>
    <source>
        <strain evidence="4 5">DSM 8251</strain>
    </source>
</reference>
<evidence type="ECO:0000313" key="5">
    <source>
        <dbReference type="Proteomes" id="UP000316196"/>
    </source>
</evidence>
<dbReference type="AlphaFoldDB" id="A0A542ZQT6"/>
<comment type="caution">
    <text evidence="4">The sequence shown here is derived from an EMBL/GenBank/DDBJ whole genome shotgun (WGS) entry which is preliminary data.</text>
</comment>
<accession>A0A542ZQT6</accession>
<feature type="transmembrane region" description="Helical" evidence="2">
    <location>
        <begin position="105"/>
        <end position="126"/>
    </location>
</feature>
<keyword evidence="2" id="KW-1133">Transmembrane helix</keyword>